<dbReference type="AlphaFoldDB" id="A0A8J5SUP9"/>
<evidence type="ECO:0000313" key="2">
    <source>
        <dbReference type="EMBL" id="KAG8061941.1"/>
    </source>
</evidence>
<organism evidence="2 3">
    <name type="scientific">Zizania palustris</name>
    <name type="common">Northern wild rice</name>
    <dbReference type="NCBI Taxonomy" id="103762"/>
    <lineage>
        <taxon>Eukaryota</taxon>
        <taxon>Viridiplantae</taxon>
        <taxon>Streptophyta</taxon>
        <taxon>Embryophyta</taxon>
        <taxon>Tracheophyta</taxon>
        <taxon>Spermatophyta</taxon>
        <taxon>Magnoliopsida</taxon>
        <taxon>Liliopsida</taxon>
        <taxon>Poales</taxon>
        <taxon>Poaceae</taxon>
        <taxon>BOP clade</taxon>
        <taxon>Oryzoideae</taxon>
        <taxon>Oryzeae</taxon>
        <taxon>Zizaniinae</taxon>
        <taxon>Zizania</taxon>
    </lineage>
</organism>
<name>A0A8J5SUP9_ZIZPA</name>
<dbReference type="Pfam" id="PF17773">
    <property type="entry name" value="UPF0176_N"/>
    <property type="match status" value="1"/>
</dbReference>
<protein>
    <recommendedName>
        <fullName evidence="1">tRNA uridine(34) hydroxylase N-terminal domain-containing protein</fullName>
    </recommendedName>
</protein>
<dbReference type="InterPro" id="IPR040503">
    <property type="entry name" value="TRHO_N"/>
</dbReference>
<feature type="domain" description="tRNA uridine(34) hydroxylase N-terminal" evidence="1">
    <location>
        <begin position="67"/>
        <end position="112"/>
    </location>
</feature>
<accession>A0A8J5SUP9</accession>
<reference evidence="2" key="2">
    <citation type="submission" date="2021-02" db="EMBL/GenBank/DDBJ databases">
        <authorList>
            <person name="Kimball J.A."/>
            <person name="Haas M.W."/>
            <person name="Macchietto M."/>
            <person name="Kono T."/>
            <person name="Duquette J."/>
            <person name="Shao M."/>
        </authorList>
    </citation>
    <scope>NUCLEOTIDE SEQUENCE</scope>
    <source>
        <tissue evidence="2">Fresh leaf tissue</tissue>
    </source>
</reference>
<reference evidence="2" key="1">
    <citation type="journal article" date="2021" name="bioRxiv">
        <title>Whole Genome Assembly and Annotation of Northern Wild Rice, Zizania palustris L., Supports a Whole Genome Duplication in the Zizania Genus.</title>
        <authorList>
            <person name="Haas M."/>
            <person name="Kono T."/>
            <person name="Macchietto M."/>
            <person name="Millas R."/>
            <person name="McGilp L."/>
            <person name="Shao M."/>
            <person name="Duquette J."/>
            <person name="Hirsch C.N."/>
            <person name="Kimball J."/>
        </authorList>
    </citation>
    <scope>NUCLEOTIDE SEQUENCE</scope>
    <source>
        <tissue evidence="2">Fresh leaf tissue</tissue>
    </source>
</reference>
<dbReference type="OrthoDB" id="25002at2759"/>
<proteinExistence type="predicted"/>
<evidence type="ECO:0000259" key="1">
    <source>
        <dbReference type="Pfam" id="PF17773"/>
    </source>
</evidence>
<sequence length="113" mass="12926">MAAAVRHLRHVRVLPLHPRQSPLSLSLTLSLSPRSRHLPPARVRCSSSPLCAVAERDTRDEEATHFVVVTFYKFVPVEDPRTEVARHLHFLQGRDIHGRIYMNEQGINAQWST</sequence>
<evidence type="ECO:0000313" key="3">
    <source>
        <dbReference type="Proteomes" id="UP000729402"/>
    </source>
</evidence>
<keyword evidence="3" id="KW-1185">Reference proteome</keyword>
<gene>
    <name evidence="2" type="ORF">GUJ93_ZPchr0003g17378</name>
</gene>
<dbReference type="Proteomes" id="UP000729402">
    <property type="component" value="Unassembled WGS sequence"/>
</dbReference>
<comment type="caution">
    <text evidence="2">The sequence shown here is derived from an EMBL/GenBank/DDBJ whole genome shotgun (WGS) entry which is preliminary data.</text>
</comment>
<dbReference type="EMBL" id="JAAALK010000286">
    <property type="protein sequence ID" value="KAG8061941.1"/>
    <property type="molecule type" value="Genomic_DNA"/>
</dbReference>